<feature type="compositionally biased region" description="Low complexity" evidence="7">
    <location>
        <begin position="1325"/>
        <end position="1342"/>
    </location>
</feature>
<dbReference type="InterPro" id="IPR035983">
    <property type="entry name" value="Hect_E3_ubiquitin_ligase"/>
</dbReference>
<gene>
    <name evidence="9" type="ORF">VaNZ11_009824</name>
</gene>
<dbReference type="Proteomes" id="UP001165090">
    <property type="component" value="Unassembled WGS sequence"/>
</dbReference>
<comment type="caution">
    <text evidence="6">Lacks conserved residue(s) required for the propagation of feature annotation.</text>
</comment>
<evidence type="ECO:0000256" key="7">
    <source>
        <dbReference type="SAM" id="MobiDB-lite"/>
    </source>
</evidence>
<evidence type="ECO:0000256" key="6">
    <source>
        <dbReference type="PROSITE-ProRule" id="PRU00104"/>
    </source>
</evidence>
<evidence type="ECO:0000256" key="4">
    <source>
        <dbReference type="ARBA" id="ARBA00022679"/>
    </source>
</evidence>
<evidence type="ECO:0000256" key="5">
    <source>
        <dbReference type="ARBA" id="ARBA00022786"/>
    </source>
</evidence>
<feature type="compositionally biased region" description="Low complexity" evidence="7">
    <location>
        <begin position="1404"/>
        <end position="1437"/>
    </location>
</feature>
<dbReference type="EC" id="2.3.2.26" evidence="3"/>
<dbReference type="SUPFAM" id="SSF56204">
    <property type="entry name" value="Hect, E3 ligase catalytic domain"/>
    <property type="match status" value="1"/>
</dbReference>
<feature type="domain" description="HECT" evidence="8">
    <location>
        <begin position="1612"/>
        <end position="1649"/>
    </location>
</feature>
<feature type="compositionally biased region" description="Low complexity" evidence="7">
    <location>
        <begin position="1376"/>
        <end position="1385"/>
    </location>
</feature>
<dbReference type="PANTHER" id="PTHR11254:SF67">
    <property type="entry name" value="E3 UBIQUITIN-PROTEIN LIGASE HUWE1"/>
    <property type="match status" value="1"/>
</dbReference>
<feature type="compositionally biased region" description="Polar residues" evidence="7">
    <location>
        <begin position="1063"/>
        <end position="1076"/>
    </location>
</feature>
<evidence type="ECO:0000313" key="9">
    <source>
        <dbReference type="EMBL" id="GLI66113.1"/>
    </source>
</evidence>
<feature type="region of interest" description="Disordered" evidence="7">
    <location>
        <begin position="1200"/>
        <end position="1520"/>
    </location>
</feature>
<feature type="region of interest" description="Disordered" evidence="7">
    <location>
        <begin position="1020"/>
        <end position="1106"/>
    </location>
</feature>
<dbReference type="Pfam" id="PF00632">
    <property type="entry name" value="HECT"/>
    <property type="match status" value="1"/>
</dbReference>
<feature type="compositionally biased region" description="Acidic residues" evidence="7">
    <location>
        <begin position="1151"/>
        <end position="1175"/>
    </location>
</feature>
<protein>
    <recommendedName>
        <fullName evidence="3">HECT-type E3 ubiquitin transferase</fullName>
        <ecNumber evidence="3">2.3.2.26</ecNumber>
    </recommendedName>
</protein>
<organism evidence="9 10">
    <name type="scientific">Volvox africanus</name>
    <dbReference type="NCBI Taxonomy" id="51714"/>
    <lineage>
        <taxon>Eukaryota</taxon>
        <taxon>Viridiplantae</taxon>
        <taxon>Chlorophyta</taxon>
        <taxon>core chlorophytes</taxon>
        <taxon>Chlorophyceae</taxon>
        <taxon>CS clade</taxon>
        <taxon>Chlamydomonadales</taxon>
        <taxon>Volvocaceae</taxon>
        <taxon>Volvox</taxon>
    </lineage>
</organism>
<feature type="region of interest" description="Disordered" evidence="7">
    <location>
        <begin position="453"/>
        <end position="524"/>
    </location>
</feature>
<feature type="region of interest" description="Disordered" evidence="7">
    <location>
        <begin position="400"/>
        <end position="441"/>
    </location>
</feature>
<proteinExistence type="predicted"/>
<evidence type="ECO:0000256" key="1">
    <source>
        <dbReference type="ARBA" id="ARBA00000885"/>
    </source>
</evidence>
<reference evidence="9 10" key="1">
    <citation type="journal article" date="2023" name="IScience">
        <title>Expanded male sex-determining region conserved during the evolution of homothallism in the green alga Volvox.</title>
        <authorList>
            <person name="Yamamoto K."/>
            <person name="Matsuzaki R."/>
            <person name="Mahakham W."/>
            <person name="Heman W."/>
            <person name="Sekimoto H."/>
            <person name="Kawachi M."/>
            <person name="Minakuchi Y."/>
            <person name="Toyoda A."/>
            <person name="Nozaki H."/>
        </authorList>
    </citation>
    <scope>NUCLEOTIDE SEQUENCE [LARGE SCALE GENOMIC DNA]</scope>
    <source>
        <strain evidence="9 10">NIES-4468</strain>
    </source>
</reference>
<accession>A0ABQ5S9E4</accession>
<comment type="pathway">
    <text evidence="2">Protein modification; protein ubiquitination.</text>
</comment>
<keyword evidence="5 6" id="KW-0833">Ubl conjugation pathway</keyword>
<feature type="region of interest" description="Disordered" evidence="7">
    <location>
        <begin position="1144"/>
        <end position="1175"/>
    </location>
</feature>
<dbReference type="SMART" id="SM00119">
    <property type="entry name" value="HECTc"/>
    <property type="match status" value="1"/>
</dbReference>
<dbReference type="InterPro" id="IPR000569">
    <property type="entry name" value="HECT_dom"/>
</dbReference>
<dbReference type="InterPro" id="IPR050409">
    <property type="entry name" value="E3_ubiq-protein_ligase"/>
</dbReference>
<evidence type="ECO:0000313" key="10">
    <source>
        <dbReference type="Proteomes" id="UP001165090"/>
    </source>
</evidence>
<keyword evidence="4" id="KW-0808">Transferase</keyword>
<feature type="compositionally biased region" description="Low complexity" evidence="7">
    <location>
        <begin position="480"/>
        <end position="490"/>
    </location>
</feature>
<dbReference type="Gene3D" id="3.30.2410.10">
    <property type="entry name" value="Hect, E3 ligase catalytic domain"/>
    <property type="match status" value="1"/>
</dbReference>
<dbReference type="PANTHER" id="PTHR11254">
    <property type="entry name" value="HECT DOMAIN UBIQUITIN-PROTEIN LIGASE"/>
    <property type="match status" value="1"/>
</dbReference>
<dbReference type="PROSITE" id="PS50237">
    <property type="entry name" value="HECT"/>
    <property type="match status" value="2"/>
</dbReference>
<comment type="catalytic activity">
    <reaction evidence="1">
        <text>S-ubiquitinyl-[E2 ubiquitin-conjugating enzyme]-L-cysteine + [acceptor protein]-L-lysine = [E2 ubiquitin-conjugating enzyme]-L-cysteine + N(6)-ubiquitinyl-[acceptor protein]-L-lysine.</text>
        <dbReference type="EC" id="2.3.2.26"/>
    </reaction>
</comment>
<evidence type="ECO:0000256" key="3">
    <source>
        <dbReference type="ARBA" id="ARBA00012485"/>
    </source>
</evidence>
<dbReference type="Gene3D" id="3.90.1750.10">
    <property type="entry name" value="Hect, E3 ligase catalytic domains"/>
    <property type="match status" value="1"/>
</dbReference>
<evidence type="ECO:0000259" key="8">
    <source>
        <dbReference type="PROSITE" id="PS50237"/>
    </source>
</evidence>
<keyword evidence="10" id="KW-1185">Reference proteome</keyword>
<feature type="compositionally biased region" description="Low complexity" evidence="7">
    <location>
        <begin position="1285"/>
        <end position="1305"/>
    </location>
</feature>
<feature type="active site" description="Glycyl thioester intermediate" evidence="6">
    <location>
        <position position="1618"/>
    </location>
</feature>
<feature type="domain" description="HECT" evidence="8">
    <location>
        <begin position="691"/>
        <end position="980"/>
    </location>
</feature>
<dbReference type="Gene3D" id="3.30.2160.10">
    <property type="entry name" value="Hect, E3 ligase catalytic domain"/>
    <property type="match status" value="1"/>
</dbReference>
<comment type="caution">
    <text evidence="9">The sequence shown here is derived from an EMBL/GenBank/DDBJ whole genome shotgun (WGS) entry which is preliminary data.</text>
</comment>
<evidence type="ECO:0000256" key="2">
    <source>
        <dbReference type="ARBA" id="ARBA00004906"/>
    </source>
</evidence>
<sequence>MSSREAQVADRDKYAERTTKMARVGRKYGVLFELAALAGSEPAAAPPEDWAGKLLRVMSSASWADPSFLEELSESGLVRAMCRALPVLKANAANRATARSVQDLADLEESMRKLRHELALAEKRLPSHGILGAGGSACYTTWGSIGSVCTLMLQALTYSAAWGQSAAASNSGVSPPPLDALRSSHVAASPASAVGVAAGEASTTPQTTGPLSQAGSTPLAALAAGVGGGALGVSTPRGTALIRPLGGGLSLSLSGSIGSGSGMPALATEGTLLKLLGNKHVVGHAADVMLVVPEQCKAALARILLSQINAEMQATRRGLAHILQILRGDPAATSPAPSVLPKAWFATATILAAYSEGLRPYLCAAAALPNEESASWDAGASFPDAPVAALEKMASLSTSDRGMDLIDDGEHAPKTSLPGADADSPPDRAATGSSGSPEAKLGNAINDAEMADAASAGAQTTEGDDSATEHNDLSLGSGSGVVEGAVGASAPETPPARKSASGASGMPATPSGEQASGRSAQADDPRGDLVQILQDVASALCEAVTGAHGVGRMAILLRGETAAKFPNAAAYMPAALSINELMGHLDGLACVATALGASDNIRTSVASLLTNQAMKELLGAGKVYVTTVIAAGALTRDLAIDAVIPQSLRQGYLAAVLNPLETGALLNERRAPQVLAYRNSITESSYYQVMDVEALPYGVNVRFEDEQEAEGMGVVREWLSQIAADIFSPERGLFVRGAADKRIIHPSSHSRLQEDYLGYMRFAGRIVGLAVRANVPLGVVLSTGLFNFLTGRRATLLDLLQIDLQVYTTCQNILSTSGADSLELFHVWHTSDEGGGEQELVPGGARLLVTDVNKNEYVQLLANHVVLTVVEEQCAAFLAGFQDTAHHLPDDARLRRAFLAPLLLEDLNRITAGESTLDPSDWVQHTDVAGFEGEEQGNLEMFWQLVSEYGPEDRQRLLQFWTAMTHLPSGGFKALNQRLQIMKLGPSSVRHADGEPVVGDRATAVAVAGAAAAAAGITPAIDGRRPSADGVGLHSHRLDGDSLDVEEQEHSDGMEGLEDAIPNTAQQQRQRGGDSSTHGRTETSAEGFLGSQAAGDAAPVVATDPPRSEGAAIEAAMAAVEGAAGTVAAGIGAVSAQVPPPAGIHGTDGTDAFDEPDIPYGDDGEDMGEGEDGMDYGEEAEDEEFQRQLEMALALSLQDMSAAPAQGSGSENGGGGAGAEAPGEPAAGVDSAGRAPDATAEDTTQAGETPSDAAVNPGEAAAAAATEIGGISSRPEDAASGPLGDSDVTAVATATADAARGTGSDPDAVAALQTALGSGAGEPNAVASSPPGGSHSGAVPGGDSDVGGSYSNSTMPGTRGCTPTAGNSPDARAIRAEVASVAAAEEAAEEPDELGPSRISSDRASAGGAQGLDDGAAASLDADSAADAAKAAQQSGAEPMDMDSGPGGTSFLHGVEDGTAAGDAPGRPEEVNLKNTDMETDVPASGLYQGREDVEEGEGPRLPQEPLMGQNQRISEDEPDRQRAAGVLAQLGLGSGQEEWDAAEGPPLLQANAGQVEGLQEQQDTLPQATTAVPVMDAVDGAEGAADDGGGSGMATGGATSQGASARVLPLLPQARTCFLQLNLPVYADLDDMRRAFAIALDNMSFGLH</sequence>
<feature type="compositionally biased region" description="Basic and acidic residues" evidence="7">
    <location>
        <begin position="401"/>
        <end position="413"/>
    </location>
</feature>
<feature type="compositionally biased region" description="Low complexity" evidence="7">
    <location>
        <begin position="1219"/>
        <end position="1228"/>
    </location>
</feature>
<dbReference type="EMBL" id="BSDZ01000028">
    <property type="protein sequence ID" value="GLI66113.1"/>
    <property type="molecule type" value="Genomic_DNA"/>
</dbReference>
<name>A0ABQ5S9E4_9CHLO</name>